<reference evidence="1" key="1">
    <citation type="submission" date="2014-11" db="EMBL/GenBank/DDBJ databases">
        <authorList>
            <person name="Amaro Gonzalez C."/>
        </authorList>
    </citation>
    <scope>NUCLEOTIDE SEQUENCE</scope>
</reference>
<sequence>MVNIIEVHGYSNLLQVLYSTNTNGVSCIHSKTPLLNKIRSKGTCIPVLYNPCHLEH</sequence>
<organism evidence="1">
    <name type="scientific">Anguilla anguilla</name>
    <name type="common">European freshwater eel</name>
    <name type="synonym">Muraena anguilla</name>
    <dbReference type="NCBI Taxonomy" id="7936"/>
    <lineage>
        <taxon>Eukaryota</taxon>
        <taxon>Metazoa</taxon>
        <taxon>Chordata</taxon>
        <taxon>Craniata</taxon>
        <taxon>Vertebrata</taxon>
        <taxon>Euteleostomi</taxon>
        <taxon>Actinopterygii</taxon>
        <taxon>Neopterygii</taxon>
        <taxon>Teleostei</taxon>
        <taxon>Anguilliformes</taxon>
        <taxon>Anguillidae</taxon>
        <taxon>Anguilla</taxon>
    </lineage>
</organism>
<proteinExistence type="predicted"/>
<evidence type="ECO:0000313" key="1">
    <source>
        <dbReference type="EMBL" id="JAH93058.1"/>
    </source>
</evidence>
<accession>A0A0E9WU74</accession>
<dbReference type="EMBL" id="GBXM01015519">
    <property type="protein sequence ID" value="JAH93058.1"/>
    <property type="molecule type" value="Transcribed_RNA"/>
</dbReference>
<protein>
    <submittedName>
        <fullName evidence="1">Uncharacterized protein</fullName>
    </submittedName>
</protein>
<name>A0A0E9WU74_ANGAN</name>
<reference evidence="1" key="2">
    <citation type="journal article" date="2015" name="Fish Shellfish Immunol.">
        <title>Early steps in the European eel (Anguilla anguilla)-Vibrio vulnificus interaction in the gills: Role of the RtxA13 toxin.</title>
        <authorList>
            <person name="Callol A."/>
            <person name="Pajuelo D."/>
            <person name="Ebbesson L."/>
            <person name="Teles M."/>
            <person name="MacKenzie S."/>
            <person name="Amaro C."/>
        </authorList>
    </citation>
    <scope>NUCLEOTIDE SEQUENCE</scope>
</reference>
<dbReference type="AlphaFoldDB" id="A0A0E9WU74"/>